<protein>
    <recommendedName>
        <fullName evidence="1">Heterokaryon incompatibility domain-containing protein</fullName>
    </recommendedName>
</protein>
<dbReference type="Pfam" id="PF06985">
    <property type="entry name" value="HET"/>
    <property type="match status" value="1"/>
</dbReference>
<dbReference type="EMBL" id="JAGTJQ010000019">
    <property type="protein sequence ID" value="KAH7009284.1"/>
    <property type="molecule type" value="Genomic_DNA"/>
</dbReference>
<dbReference type="InterPro" id="IPR010730">
    <property type="entry name" value="HET"/>
</dbReference>
<dbReference type="RefSeq" id="XP_046003945.1">
    <property type="nucleotide sequence ID" value="XM_046156107.1"/>
</dbReference>
<proteinExistence type="predicted"/>
<accession>A0A9P9BH44</accession>
<dbReference type="AlphaFoldDB" id="A0A9P9BH44"/>
<keyword evidence="3" id="KW-1185">Reference proteome</keyword>
<dbReference type="PANTHER" id="PTHR10622">
    <property type="entry name" value="HET DOMAIN-CONTAINING PROTEIN"/>
    <property type="match status" value="1"/>
</dbReference>
<dbReference type="Proteomes" id="UP000756346">
    <property type="component" value="Unassembled WGS sequence"/>
</dbReference>
<gene>
    <name evidence="2" type="ORF">B0I36DRAFT_342795</name>
</gene>
<organism evidence="2 3">
    <name type="scientific">Microdochium trichocladiopsis</name>
    <dbReference type="NCBI Taxonomy" id="1682393"/>
    <lineage>
        <taxon>Eukaryota</taxon>
        <taxon>Fungi</taxon>
        <taxon>Dikarya</taxon>
        <taxon>Ascomycota</taxon>
        <taxon>Pezizomycotina</taxon>
        <taxon>Sordariomycetes</taxon>
        <taxon>Xylariomycetidae</taxon>
        <taxon>Xylariales</taxon>
        <taxon>Microdochiaceae</taxon>
        <taxon>Microdochium</taxon>
    </lineage>
</organism>
<comment type="caution">
    <text evidence="2">The sequence shown here is derived from an EMBL/GenBank/DDBJ whole genome shotgun (WGS) entry which is preliminary data.</text>
</comment>
<dbReference type="GeneID" id="70185653"/>
<dbReference type="OrthoDB" id="674604at2759"/>
<reference evidence="2" key="1">
    <citation type="journal article" date="2021" name="Nat. Commun.">
        <title>Genetic determinants of endophytism in the Arabidopsis root mycobiome.</title>
        <authorList>
            <person name="Mesny F."/>
            <person name="Miyauchi S."/>
            <person name="Thiergart T."/>
            <person name="Pickel B."/>
            <person name="Atanasova L."/>
            <person name="Karlsson M."/>
            <person name="Huettel B."/>
            <person name="Barry K.W."/>
            <person name="Haridas S."/>
            <person name="Chen C."/>
            <person name="Bauer D."/>
            <person name="Andreopoulos W."/>
            <person name="Pangilinan J."/>
            <person name="LaButti K."/>
            <person name="Riley R."/>
            <person name="Lipzen A."/>
            <person name="Clum A."/>
            <person name="Drula E."/>
            <person name="Henrissat B."/>
            <person name="Kohler A."/>
            <person name="Grigoriev I.V."/>
            <person name="Martin F.M."/>
            <person name="Hacquard S."/>
        </authorList>
    </citation>
    <scope>NUCLEOTIDE SEQUENCE</scope>
    <source>
        <strain evidence="2">MPI-CAGE-CH-0230</strain>
    </source>
</reference>
<dbReference type="PANTHER" id="PTHR10622:SF11">
    <property type="entry name" value="HET-DOMAIN-CONTAINING PROTEIN"/>
    <property type="match status" value="1"/>
</dbReference>
<feature type="domain" description="Heterokaryon incompatibility" evidence="1">
    <location>
        <begin position="24"/>
        <end position="82"/>
    </location>
</feature>
<evidence type="ECO:0000313" key="3">
    <source>
        <dbReference type="Proteomes" id="UP000756346"/>
    </source>
</evidence>
<evidence type="ECO:0000259" key="1">
    <source>
        <dbReference type="Pfam" id="PF06985"/>
    </source>
</evidence>
<name>A0A9P9BH44_9PEZI</name>
<sequence length="109" mass="12443">MRLLECSDGKFKLTKDLIHDIPRYAILSHIWGLDTEAVTFRNLVDGTGEDKTGYHKLRFCAEQARRDGLQYFWVDTCCIDKSWCTRCALGTCPREQQLLQRSGCIGTGP</sequence>
<evidence type="ECO:0000313" key="2">
    <source>
        <dbReference type="EMBL" id="KAH7009284.1"/>
    </source>
</evidence>